<dbReference type="PANTHER" id="PTHR45614:SF218">
    <property type="entry name" value="TRANSCRIPTION FACTOR MYB119-RELATED"/>
    <property type="match status" value="1"/>
</dbReference>
<dbReference type="PANTHER" id="PTHR45614">
    <property type="entry name" value="MYB PROTEIN-RELATED"/>
    <property type="match status" value="1"/>
</dbReference>
<dbReference type="SUPFAM" id="SSF46689">
    <property type="entry name" value="Homeodomain-like"/>
    <property type="match status" value="1"/>
</dbReference>
<dbReference type="PhylomeDB" id="A0A068UHJ0"/>
<evidence type="ECO:0000313" key="10">
    <source>
        <dbReference type="Proteomes" id="UP000295252"/>
    </source>
</evidence>
<dbReference type="AlphaFoldDB" id="A0A068UHJ0"/>
<evidence type="ECO:0000256" key="1">
    <source>
        <dbReference type="ARBA" id="ARBA00004123"/>
    </source>
</evidence>
<keyword evidence="3" id="KW-0238">DNA-binding</keyword>
<name>A0A068UHJ0_COFCA</name>
<dbReference type="Pfam" id="PF13921">
    <property type="entry name" value="Myb_DNA-bind_6"/>
    <property type="match status" value="1"/>
</dbReference>
<dbReference type="InParanoid" id="A0A068UHJ0"/>
<feature type="domain" description="SANT" evidence="7">
    <location>
        <begin position="163"/>
        <end position="214"/>
    </location>
</feature>
<dbReference type="InterPro" id="IPR050560">
    <property type="entry name" value="MYB_TF"/>
</dbReference>
<keyword evidence="2" id="KW-0677">Repeat</keyword>
<dbReference type="GO" id="GO:0005634">
    <property type="term" value="C:nucleus"/>
    <property type="evidence" value="ECO:0007669"/>
    <property type="project" value="UniProtKB-SubCell"/>
</dbReference>
<dbReference type="InterPro" id="IPR001005">
    <property type="entry name" value="SANT/Myb"/>
</dbReference>
<feature type="domain" description="HTH myb-type" evidence="8">
    <location>
        <begin position="108"/>
        <end position="163"/>
    </location>
</feature>
<evidence type="ECO:0000256" key="3">
    <source>
        <dbReference type="ARBA" id="ARBA00023125"/>
    </source>
</evidence>
<proteinExistence type="predicted"/>
<dbReference type="PROSITE" id="PS51293">
    <property type="entry name" value="SANT"/>
    <property type="match status" value="1"/>
</dbReference>
<feature type="region of interest" description="Disordered" evidence="5">
    <location>
        <begin position="208"/>
        <end position="231"/>
    </location>
</feature>
<dbReference type="InterPro" id="IPR009057">
    <property type="entry name" value="Homeodomain-like_sf"/>
</dbReference>
<dbReference type="GO" id="GO:0000981">
    <property type="term" value="F:DNA-binding transcription factor activity, RNA polymerase II-specific"/>
    <property type="evidence" value="ECO:0007669"/>
    <property type="project" value="TreeGrafter"/>
</dbReference>
<dbReference type="GO" id="GO:0000978">
    <property type="term" value="F:RNA polymerase II cis-regulatory region sequence-specific DNA binding"/>
    <property type="evidence" value="ECO:0007669"/>
    <property type="project" value="TreeGrafter"/>
</dbReference>
<evidence type="ECO:0000256" key="4">
    <source>
        <dbReference type="ARBA" id="ARBA00023242"/>
    </source>
</evidence>
<dbReference type="Gramene" id="CDP07946">
    <property type="protein sequence ID" value="CDP07946"/>
    <property type="gene ID" value="GSCOC_T00025477001"/>
</dbReference>
<dbReference type="CDD" id="cd00167">
    <property type="entry name" value="SANT"/>
    <property type="match status" value="2"/>
</dbReference>
<dbReference type="Proteomes" id="UP000295252">
    <property type="component" value="Chromosome III"/>
</dbReference>
<dbReference type="FunFam" id="1.10.10.60:FF:000010">
    <property type="entry name" value="Transcriptional activator Myb isoform A"/>
    <property type="match status" value="1"/>
</dbReference>
<feature type="domain" description="Myb-like" evidence="6">
    <location>
        <begin position="113"/>
        <end position="159"/>
    </location>
</feature>
<evidence type="ECO:0000313" key="9">
    <source>
        <dbReference type="EMBL" id="CDP07946.1"/>
    </source>
</evidence>
<dbReference type="Gene3D" id="1.10.10.60">
    <property type="entry name" value="Homeodomain-like"/>
    <property type="match status" value="2"/>
</dbReference>
<keyword evidence="4" id="KW-0539">Nucleus</keyword>
<evidence type="ECO:0000259" key="7">
    <source>
        <dbReference type="PROSITE" id="PS51293"/>
    </source>
</evidence>
<evidence type="ECO:0000256" key="2">
    <source>
        <dbReference type="ARBA" id="ARBA00022737"/>
    </source>
</evidence>
<comment type="subcellular location">
    <subcellularLocation>
        <location evidence="1">Nucleus</location>
    </subcellularLocation>
</comment>
<sequence length="439" mass="49386">MEEVSFLKPKPTLTAIDKFLLGQSHFCQPEILANFKNKGNLVPVNFDFVSSSTSGGAIHSHAREGEGLFPRPTILPPPHDTSSFVNGEEDLEPRVCRRVGRRGKSGPSVALIKGQWTEEEDNTLKRLVKHFGVKKWAQIAEKMVGRAGKQCRERWHNHLRPDIKKDTWSLEEERLLVEAHMQVGNRWAEIAKRIPGRTENSIKNHWNATKRRQNSKRRVKKPEGAQNGRNQSTILQEYIKSTCSNNNFLTTISADLRSTTVTPANKVCQSTCDDSSFYMTQQSYDDEMKFMQNLFGSNNLNASSFGENDNRKAPLDTGIDRKNKCYISFNAFGYNSSSSDNQSFGGNWDYGIFPSYAEPNMPTKPHLGDQENNQSASMYLDLYLPRILDGSNAITAPPDPSKMSMETVIMDRASPSVGKEVDLIEMVSNSQFAHKNAAK</sequence>
<evidence type="ECO:0000259" key="8">
    <source>
        <dbReference type="PROSITE" id="PS51294"/>
    </source>
</evidence>
<organism evidence="9 10">
    <name type="scientific">Coffea canephora</name>
    <name type="common">Robusta coffee</name>
    <dbReference type="NCBI Taxonomy" id="49390"/>
    <lineage>
        <taxon>Eukaryota</taxon>
        <taxon>Viridiplantae</taxon>
        <taxon>Streptophyta</taxon>
        <taxon>Embryophyta</taxon>
        <taxon>Tracheophyta</taxon>
        <taxon>Spermatophyta</taxon>
        <taxon>Magnoliopsida</taxon>
        <taxon>eudicotyledons</taxon>
        <taxon>Gunneridae</taxon>
        <taxon>Pentapetalae</taxon>
        <taxon>asterids</taxon>
        <taxon>lamiids</taxon>
        <taxon>Gentianales</taxon>
        <taxon>Rubiaceae</taxon>
        <taxon>Ixoroideae</taxon>
        <taxon>Gardenieae complex</taxon>
        <taxon>Bertiereae - Coffeeae clade</taxon>
        <taxon>Coffeeae</taxon>
        <taxon>Coffea</taxon>
    </lineage>
</organism>
<feature type="domain" description="Myb-like" evidence="6">
    <location>
        <begin position="160"/>
        <end position="210"/>
    </location>
</feature>
<evidence type="ECO:0000259" key="6">
    <source>
        <dbReference type="PROSITE" id="PS50090"/>
    </source>
</evidence>
<protein>
    <submittedName>
        <fullName evidence="9">Uncharacterized protein</fullName>
    </submittedName>
</protein>
<dbReference type="OrthoDB" id="2143914at2759"/>
<dbReference type="EMBL" id="HG739113">
    <property type="protein sequence ID" value="CDP07946.1"/>
    <property type="molecule type" value="Genomic_DNA"/>
</dbReference>
<accession>A0A068UHJ0</accession>
<dbReference type="SMART" id="SM00717">
    <property type="entry name" value="SANT"/>
    <property type="match status" value="2"/>
</dbReference>
<feature type="compositionally biased region" description="Basic residues" evidence="5">
    <location>
        <begin position="208"/>
        <end position="220"/>
    </location>
</feature>
<gene>
    <name evidence="9" type="ORF">GSCOC_T00025477001</name>
</gene>
<dbReference type="InterPro" id="IPR017930">
    <property type="entry name" value="Myb_dom"/>
</dbReference>
<dbReference type="PROSITE" id="PS51294">
    <property type="entry name" value="HTH_MYB"/>
    <property type="match status" value="2"/>
</dbReference>
<dbReference type="PROSITE" id="PS50090">
    <property type="entry name" value="MYB_LIKE"/>
    <property type="match status" value="2"/>
</dbReference>
<reference evidence="10" key="1">
    <citation type="journal article" date="2014" name="Science">
        <title>The coffee genome provides insight into the convergent evolution of caffeine biosynthesis.</title>
        <authorList>
            <person name="Denoeud F."/>
            <person name="Carretero-Paulet L."/>
            <person name="Dereeper A."/>
            <person name="Droc G."/>
            <person name="Guyot R."/>
            <person name="Pietrella M."/>
            <person name="Zheng C."/>
            <person name="Alberti A."/>
            <person name="Anthony F."/>
            <person name="Aprea G."/>
            <person name="Aury J.M."/>
            <person name="Bento P."/>
            <person name="Bernard M."/>
            <person name="Bocs S."/>
            <person name="Campa C."/>
            <person name="Cenci A."/>
            <person name="Combes M.C."/>
            <person name="Crouzillat D."/>
            <person name="Da Silva C."/>
            <person name="Daddiego L."/>
            <person name="De Bellis F."/>
            <person name="Dussert S."/>
            <person name="Garsmeur O."/>
            <person name="Gayraud T."/>
            <person name="Guignon V."/>
            <person name="Jahn K."/>
            <person name="Jamilloux V."/>
            <person name="Joet T."/>
            <person name="Labadie K."/>
            <person name="Lan T."/>
            <person name="Leclercq J."/>
            <person name="Lepelley M."/>
            <person name="Leroy T."/>
            <person name="Li L.T."/>
            <person name="Librado P."/>
            <person name="Lopez L."/>
            <person name="Munoz A."/>
            <person name="Noel B."/>
            <person name="Pallavicini A."/>
            <person name="Perrotta G."/>
            <person name="Poncet V."/>
            <person name="Pot D."/>
            <person name="Priyono X."/>
            <person name="Rigoreau M."/>
            <person name="Rouard M."/>
            <person name="Rozas J."/>
            <person name="Tranchant-Dubreuil C."/>
            <person name="VanBuren R."/>
            <person name="Zhang Q."/>
            <person name="Andrade A.C."/>
            <person name="Argout X."/>
            <person name="Bertrand B."/>
            <person name="de Kochko A."/>
            <person name="Graziosi G."/>
            <person name="Henry R.J."/>
            <person name="Jayarama X."/>
            <person name="Ming R."/>
            <person name="Nagai C."/>
            <person name="Rounsley S."/>
            <person name="Sankoff D."/>
            <person name="Giuliano G."/>
            <person name="Albert V.A."/>
            <person name="Wincker P."/>
            <person name="Lashermes P."/>
        </authorList>
    </citation>
    <scope>NUCLEOTIDE SEQUENCE [LARGE SCALE GENOMIC DNA]</scope>
    <source>
        <strain evidence="10">cv. DH200-94</strain>
    </source>
</reference>
<keyword evidence="10" id="KW-1185">Reference proteome</keyword>
<dbReference type="InterPro" id="IPR017884">
    <property type="entry name" value="SANT_dom"/>
</dbReference>
<feature type="domain" description="HTH myb-type" evidence="8">
    <location>
        <begin position="164"/>
        <end position="214"/>
    </location>
</feature>
<evidence type="ECO:0000256" key="5">
    <source>
        <dbReference type="SAM" id="MobiDB-lite"/>
    </source>
</evidence>